<name>A0A3G2KJJ8_9CAUD</name>
<dbReference type="RefSeq" id="YP_009815670.1">
    <property type="nucleotide sequence ID" value="NC_048097.1"/>
</dbReference>
<reference evidence="2" key="1">
    <citation type="submission" date="2018-09" db="EMBL/GenBank/DDBJ databases">
        <authorList>
            <person name="Rimple P.A."/>
            <person name="Stoner T.H."/>
            <person name="Garlena R.A."/>
            <person name="Russell D.A."/>
            <person name="Pope W.H."/>
            <person name="Jacobs-Sera D."/>
            <person name="Hatfull G.F."/>
        </authorList>
    </citation>
    <scope>NUCLEOTIDE SEQUENCE [LARGE SCALE GENOMIC DNA]</scope>
</reference>
<dbReference type="EMBL" id="MH834629">
    <property type="protein sequence ID" value="AYN59137.1"/>
    <property type="molecule type" value="Genomic_DNA"/>
</dbReference>
<dbReference type="GeneID" id="55006897"/>
<keyword evidence="2" id="KW-1185">Reference proteome</keyword>
<gene>
    <name evidence="1" type="primary">52</name>
    <name evidence="1" type="ORF">PBI_YANG_52</name>
</gene>
<organism evidence="1 2">
    <name type="scientific">Arthrobacter phage Yang</name>
    <dbReference type="NCBI Taxonomy" id="2419970"/>
    <lineage>
        <taxon>Viruses</taxon>
        <taxon>Duplodnaviria</taxon>
        <taxon>Heunggongvirae</taxon>
        <taxon>Uroviricota</taxon>
        <taxon>Caudoviricetes</taxon>
        <taxon>Casidaviridae</taxon>
        <taxon>Yangvirus</taxon>
        <taxon>Yangvirus yang</taxon>
        <taxon>Arthobacter virus Yang</taxon>
    </lineage>
</organism>
<proteinExistence type="predicted"/>
<evidence type="ECO:0000313" key="1">
    <source>
        <dbReference type="EMBL" id="AYN59137.1"/>
    </source>
</evidence>
<protein>
    <submittedName>
        <fullName evidence="1">RNA binding protein</fullName>
    </submittedName>
</protein>
<evidence type="ECO:0000313" key="2">
    <source>
        <dbReference type="Proteomes" id="UP000273593"/>
    </source>
</evidence>
<dbReference type="Proteomes" id="UP000273593">
    <property type="component" value="Segment"/>
</dbReference>
<dbReference type="KEGG" id="vg:55006897"/>
<accession>A0A3G2KJJ8</accession>
<sequence length="63" mass="6423">MSPQAALTAARNTGSPVRATLDDGRVLIGVPYATLTGQHAIRPAGASRPVLFSAAQVIEVLPA</sequence>